<dbReference type="KEGG" id="dez:DKM44_05880"/>
<organism evidence="1 2">
    <name type="scientific">Deinococcus irradiatisoli</name>
    <dbReference type="NCBI Taxonomy" id="2202254"/>
    <lineage>
        <taxon>Bacteria</taxon>
        <taxon>Thermotogati</taxon>
        <taxon>Deinococcota</taxon>
        <taxon>Deinococci</taxon>
        <taxon>Deinococcales</taxon>
        <taxon>Deinococcaceae</taxon>
        <taxon>Deinococcus</taxon>
    </lineage>
</organism>
<sequence length="112" mass="11551">MAQQAATVAEAATATLTTDPLPASATSGASDCLVIVKRTPTQQIASLDPASCKGKLIWLDIKRGDVLLVSYGITTDNQVITTGDVEISREDGGLIVREIGAAGTHGVVVWST</sequence>
<evidence type="ECO:0000313" key="1">
    <source>
        <dbReference type="EMBL" id="AWN22811.1"/>
    </source>
</evidence>
<reference evidence="1 2" key="1">
    <citation type="submission" date="2018-05" db="EMBL/GenBank/DDBJ databases">
        <title>Complete Genome Sequence of Deinococcus sp. strain 17bor-2.</title>
        <authorList>
            <person name="Srinivasan S."/>
        </authorList>
    </citation>
    <scope>NUCLEOTIDE SEQUENCE [LARGE SCALE GENOMIC DNA]</scope>
    <source>
        <strain evidence="1 2">17bor-2</strain>
    </source>
</reference>
<proteinExistence type="predicted"/>
<evidence type="ECO:0000313" key="2">
    <source>
        <dbReference type="Proteomes" id="UP000245368"/>
    </source>
</evidence>
<dbReference type="Proteomes" id="UP000245368">
    <property type="component" value="Chromosome"/>
</dbReference>
<gene>
    <name evidence="1" type="ORF">DKM44_05880</name>
</gene>
<accession>A0A2Z3JH26</accession>
<dbReference type="AlphaFoldDB" id="A0A2Z3JH26"/>
<dbReference type="EMBL" id="CP029494">
    <property type="protein sequence ID" value="AWN22811.1"/>
    <property type="molecule type" value="Genomic_DNA"/>
</dbReference>
<name>A0A2Z3JH26_9DEIO</name>
<protein>
    <submittedName>
        <fullName evidence="1">Uncharacterized protein</fullName>
    </submittedName>
</protein>
<keyword evidence="2" id="KW-1185">Reference proteome</keyword>